<dbReference type="RefSeq" id="WP_319973927.1">
    <property type="nucleotide sequence ID" value="NZ_JAXAVU010000004.1"/>
</dbReference>
<keyword evidence="2" id="KW-1185">Reference proteome</keyword>
<protein>
    <submittedName>
        <fullName evidence="1">Uncharacterized protein</fullName>
    </submittedName>
</protein>
<gene>
    <name evidence="1" type="ORF">SK854_05735</name>
</gene>
<evidence type="ECO:0000313" key="1">
    <source>
        <dbReference type="EMBL" id="MDX8141604.1"/>
    </source>
</evidence>
<comment type="caution">
    <text evidence="1">The sequence shown here is derived from an EMBL/GenBank/DDBJ whole genome shotgun (WGS) entry which is preliminary data.</text>
</comment>
<accession>A0ABU4URE4</accession>
<reference evidence="1 2" key="2">
    <citation type="submission" date="2023-11" db="EMBL/GenBank/DDBJ databases">
        <authorList>
            <person name="Lara A.C."/>
            <person name="Chronakova A."/>
        </authorList>
    </citation>
    <scope>NUCLEOTIDE SEQUENCE [LARGE SCALE GENOMIC DNA]</scope>
    <source>
        <strain evidence="1 2">BCCO 10_0061</strain>
    </source>
</reference>
<sequence length="81" mass="9136">MSLSKLNNDRLHVYAAYCAAAEAVLKRRLPVHVVDEGRRYRLNVYGKLVQVFSKRSTEWQLADALIVTGEGVLFVTCTIPN</sequence>
<dbReference type="EMBL" id="JAXAVU010000004">
    <property type="protein sequence ID" value="MDX8141604.1"/>
    <property type="molecule type" value="Genomic_DNA"/>
</dbReference>
<proteinExistence type="predicted"/>
<name>A0ABU4URE4_9PSEU</name>
<dbReference type="Proteomes" id="UP001285352">
    <property type="component" value="Unassembled WGS sequence"/>
</dbReference>
<evidence type="ECO:0000313" key="2">
    <source>
        <dbReference type="Proteomes" id="UP001285352"/>
    </source>
</evidence>
<reference evidence="1 2" key="1">
    <citation type="submission" date="2023-11" db="EMBL/GenBank/DDBJ databases">
        <title>Lentzea sokolovensis, sp. nov., Lentzea kristufkii, sp. nov., and Lentzea miocenensis, sp. nov., rare actinobacteria from Sokolov Coal Basin, Miocene lacustrine sediment, Czech Republic.</title>
        <authorList>
            <person name="Lara A."/>
            <person name="Kotroba L."/>
            <person name="Nouioui I."/>
            <person name="Neumann-Schaal M."/>
            <person name="Mast Y."/>
            <person name="Chronakova A."/>
        </authorList>
    </citation>
    <scope>NUCLEOTIDE SEQUENCE [LARGE SCALE GENOMIC DNA]</scope>
    <source>
        <strain evidence="1 2">BCCO 10_0061</strain>
    </source>
</reference>
<organism evidence="1 2">
    <name type="scientific">Lentzea sokolovensis</name>
    <dbReference type="NCBI Taxonomy" id="3095429"/>
    <lineage>
        <taxon>Bacteria</taxon>
        <taxon>Bacillati</taxon>
        <taxon>Actinomycetota</taxon>
        <taxon>Actinomycetes</taxon>
        <taxon>Pseudonocardiales</taxon>
        <taxon>Pseudonocardiaceae</taxon>
        <taxon>Lentzea</taxon>
    </lineage>
</organism>